<dbReference type="Proteomes" id="UP001157502">
    <property type="component" value="Chromosome 16"/>
</dbReference>
<organism evidence="1 2">
    <name type="scientific">Dallia pectoralis</name>
    <name type="common">Alaska blackfish</name>
    <dbReference type="NCBI Taxonomy" id="75939"/>
    <lineage>
        <taxon>Eukaryota</taxon>
        <taxon>Metazoa</taxon>
        <taxon>Chordata</taxon>
        <taxon>Craniata</taxon>
        <taxon>Vertebrata</taxon>
        <taxon>Euteleostomi</taxon>
        <taxon>Actinopterygii</taxon>
        <taxon>Neopterygii</taxon>
        <taxon>Teleostei</taxon>
        <taxon>Protacanthopterygii</taxon>
        <taxon>Esociformes</taxon>
        <taxon>Umbridae</taxon>
        <taxon>Dallia</taxon>
    </lineage>
</organism>
<gene>
    <name evidence="1" type="ORF">DPEC_G00200950</name>
</gene>
<protein>
    <submittedName>
        <fullName evidence="1">Uncharacterized protein</fullName>
    </submittedName>
</protein>
<proteinExistence type="predicted"/>
<accession>A0ACC2G8X2</accession>
<sequence length="744" mass="80932">MNKTKLPGWSTGSPTDIPEHSGMGNSTLYLCSSCCQIFDSLEVVTSHQLTCQTLGAKEETVSIAPPASPAESSGVPLPSPNGPPQHQPRAQNTDLSVADLYPLNDNRATGGPGNSRLHLGSVLFKSNVPQTQKTQIQNSSVPLVRYQCRECEVLFESLGLWQKHSMLGNCSTAESDPGDQEVDADCRPEIGDETGREGWSDGWIDTKVEVNVDEEREDVVDQGGGPEDTRDSESLLESKTNLHSQNALPTAPTRTSLVACGSSPAASSSGQIFFCAACGSGFNTEPLLVLHRTATHGLVGALHHCEVCGETFMNTTKYLYHRKQHRTDLSKPGPLIQPGRTNAAWSGGAKPLNRPPVTLTTTTAGPDPAGRYEEGMKTGRVAADADEPKSPTFFRYKCPDCPHCFRTHSQVPVHRYSHTGKHPFTCSVCGDHFFHKSRLRLHALTHQGVVDTGQVAKGTPRSRGGVRGRWREDAGLLECEFCRHRCVTEEGLVLHRLSHTGQTPQRCPVTPCRRRYATAAALQEHLIAHRPAPGHTVAAAHLPKPRPFHCHHCGKDFTTGSSLSVHIRVHTGERPFQCAQCGKRFRQIPHLRDHERLHSGERPFVCGVCGKCFVLAARLTEHARIHSGEKPFSCPACHRAFRSLSNLGKHRKTQRCRPPGLTSAPRVKGQGATDHVEGQTGIRAILLLQPQTVSREGCPLLPLQSSTPLVFSRPSVAMGDEQGGAQDVGVLEHANEVIVEQAAE</sequence>
<comment type="caution">
    <text evidence="1">The sequence shown here is derived from an EMBL/GenBank/DDBJ whole genome shotgun (WGS) entry which is preliminary data.</text>
</comment>
<name>A0ACC2G8X2_DALPE</name>
<evidence type="ECO:0000313" key="2">
    <source>
        <dbReference type="Proteomes" id="UP001157502"/>
    </source>
</evidence>
<dbReference type="EMBL" id="CM055743">
    <property type="protein sequence ID" value="KAJ8000063.1"/>
    <property type="molecule type" value="Genomic_DNA"/>
</dbReference>
<keyword evidence="2" id="KW-1185">Reference proteome</keyword>
<reference evidence="1" key="1">
    <citation type="submission" date="2021-05" db="EMBL/GenBank/DDBJ databases">
        <authorList>
            <person name="Pan Q."/>
            <person name="Jouanno E."/>
            <person name="Zahm M."/>
            <person name="Klopp C."/>
            <person name="Cabau C."/>
            <person name="Louis A."/>
            <person name="Berthelot C."/>
            <person name="Parey E."/>
            <person name="Roest Crollius H."/>
            <person name="Montfort J."/>
            <person name="Robinson-Rechavi M."/>
            <person name="Bouchez O."/>
            <person name="Lampietro C."/>
            <person name="Lopez Roques C."/>
            <person name="Donnadieu C."/>
            <person name="Postlethwait J."/>
            <person name="Bobe J."/>
            <person name="Dillon D."/>
            <person name="Chandos A."/>
            <person name="von Hippel F."/>
            <person name="Guiguen Y."/>
        </authorList>
    </citation>
    <scope>NUCLEOTIDE SEQUENCE</scope>
    <source>
        <strain evidence="1">YG-Jan2019</strain>
    </source>
</reference>
<evidence type="ECO:0000313" key="1">
    <source>
        <dbReference type="EMBL" id="KAJ8000063.1"/>
    </source>
</evidence>